<dbReference type="STRING" id="765257.A0A0C9Z5S5"/>
<dbReference type="OrthoDB" id="2602198at2759"/>
<dbReference type="Proteomes" id="UP000054018">
    <property type="component" value="Unassembled WGS sequence"/>
</dbReference>
<feature type="region of interest" description="Disordered" evidence="1">
    <location>
        <begin position="1"/>
        <end position="30"/>
    </location>
</feature>
<sequence length="113" mass="12733">MARGGRQDLSLKPAKKAPRKLTLSPIPPVPLTRDMETKLEMVYRLTTRTWITREDQKRFTDTCNEEKFYLACAPIELRSVEALQPMHASMGEILVGQDLSVRCITPPPPISPG</sequence>
<evidence type="ECO:0000313" key="2">
    <source>
        <dbReference type="EMBL" id="KIK15333.1"/>
    </source>
</evidence>
<reference evidence="3" key="2">
    <citation type="submission" date="2015-01" db="EMBL/GenBank/DDBJ databases">
        <title>Evolutionary Origins and Diversification of the Mycorrhizal Mutualists.</title>
        <authorList>
            <consortium name="DOE Joint Genome Institute"/>
            <consortium name="Mycorrhizal Genomics Consortium"/>
            <person name="Kohler A."/>
            <person name="Kuo A."/>
            <person name="Nagy L.G."/>
            <person name="Floudas D."/>
            <person name="Copeland A."/>
            <person name="Barry K.W."/>
            <person name="Cichocki N."/>
            <person name="Veneault-Fourrey C."/>
            <person name="LaButti K."/>
            <person name="Lindquist E.A."/>
            <person name="Lipzen A."/>
            <person name="Lundell T."/>
            <person name="Morin E."/>
            <person name="Murat C."/>
            <person name="Riley R."/>
            <person name="Ohm R."/>
            <person name="Sun H."/>
            <person name="Tunlid A."/>
            <person name="Henrissat B."/>
            <person name="Grigoriev I.V."/>
            <person name="Hibbett D.S."/>
            <person name="Martin F."/>
        </authorList>
    </citation>
    <scope>NUCLEOTIDE SEQUENCE [LARGE SCALE GENOMIC DNA]</scope>
    <source>
        <strain evidence="3">441</strain>
    </source>
</reference>
<protein>
    <submittedName>
        <fullName evidence="2">Uncharacterized protein</fullName>
    </submittedName>
</protein>
<organism evidence="2 3">
    <name type="scientific">Pisolithus microcarpus 441</name>
    <dbReference type="NCBI Taxonomy" id="765257"/>
    <lineage>
        <taxon>Eukaryota</taxon>
        <taxon>Fungi</taxon>
        <taxon>Dikarya</taxon>
        <taxon>Basidiomycota</taxon>
        <taxon>Agaricomycotina</taxon>
        <taxon>Agaricomycetes</taxon>
        <taxon>Agaricomycetidae</taxon>
        <taxon>Boletales</taxon>
        <taxon>Sclerodermatineae</taxon>
        <taxon>Pisolithaceae</taxon>
        <taxon>Pisolithus</taxon>
    </lineage>
</organism>
<keyword evidence="3" id="KW-1185">Reference proteome</keyword>
<accession>A0A0C9Z5S5</accession>
<dbReference type="HOGENOM" id="CLU_2134524_0_0_1"/>
<dbReference type="AlphaFoldDB" id="A0A0C9Z5S5"/>
<reference evidence="2 3" key="1">
    <citation type="submission" date="2014-04" db="EMBL/GenBank/DDBJ databases">
        <authorList>
            <consortium name="DOE Joint Genome Institute"/>
            <person name="Kuo A."/>
            <person name="Kohler A."/>
            <person name="Costa M.D."/>
            <person name="Nagy L.G."/>
            <person name="Floudas D."/>
            <person name="Copeland A."/>
            <person name="Barry K.W."/>
            <person name="Cichocki N."/>
            <person name="Veneault-Fourrey C."/>
            <person name="LaButti K."/>
            <person name="Lindquist E.A."/>
            <person name="Lipzen A."/>
            <person name="Lundell T."/>
            <person name="Morin E."/>
            <person name="Murat C."/>
            <person name="Sun H."/>
            <person name="Tunlid A."/>
            <person name="Henrissat B."/>
            <person name="Grigoriev I.V."/>
            <person name="Hibbett D.S."/>
            <person name="Martin F."/>
            <person name="Nordberg H.P."/>
            <person name="Cantor M.N."/>
            <person name="Hua S.X."/>
        </authorList>
    </citation>
    <scope>NUCLEOTIDE SEQUENCE [LARGE SCALE GENOMIC DNA]</scope>
    <source>
        <strain evidence="2 3">441</strain>
    </source>
</reference>
<evidence type="ECO:0000313" key="3">
    <source>
        <dbReference type="Proteomes" id="UP000054018"/>
    </source>
</evidence>
<name>A0A0C9Z5S5_9AGAM</name>
<dbReference type="EMBL" id="KN833895">
    <property type="protein sequence ID" value="KIK15333.1"/>
    <property type="molecule type" value="Genomic_DNA"/>
</dbReference>
<gene>
    <name evidence="2" type="ORF">PISMIDRAFT_687376</name>
</gene>
<evidence type="ECO:0000256" key="1">
    <source>
        <dbReference type="SAM" id="MobiDB-lite"/>
    </source>
</evidence>
<proteinExistence type="predicted"/>